<keyword evidence="4" id="KW-0560">Oxidoreductase</keyword>
<comment type="caution">
    <text evidence="8">The sequence shown here is derived from an EMBL/GenBank/DDBJ whole genome shotgun (WGS) entry which is preliminary data.</text>
</comment>
<dbReference type="GO" id="GO:0005783">
    <property type="term" value="C:endoplasmic reticulum"/>
    <property type="evidence" value="ECO:0007669"/>
    <property type="project" value="TreeGrafter"/>
</dbReference>
<evidence type="ECO:0000256" key="6">
    <source>
        <dbReference type="SAM" id="MobiDB-lite"/>
    </source>
</evidence>
<protein>
    <recommendedName>
        <fullName evidence="7">Fe2OG dioxygenase domain-containing protein</fullName>
    </recommendedName>
</protein>
<dbReference type="PANTHER" id="PTHR10869">
    <property type="entry name" value="PROLYL 4-HYDROXYLASE ALPHA SUBUNIT"/>
    <property type="match status" value="1"/>
</dbReference>
<evidence type="ECO:0000313" key="9">
    <source>
        <dbReference type="Proteomes" id="UP000193498"/>
    </source>
</evidence>
<evidence type="ECO:0000256" key="1">
    <source>
        <dbReference type="ARBA" id="ARBA00001961"/>
    </source>
</evidence>
<keyword evidence="5" id="KW-0408">Iron</keyword>
<proteinExistence type="predicted"/>
<dbReference type="GO" id="GO:0004656">
    <property type="term" value="F:procollagen-proline 4-dioxygenase activity"/>
    <property type="evidence" value="ECO:0007669"/>
    <property type="project" value="TreeGrafter"/>
</dbReference>
<reference evidence="8 9" key="1">
    <citation type="submission" date="2016-07" db="EMBL/GenBank/DDBJ databases">
        <title>Pervasive Adenine N6-methylation of Active Genes in Fungi.</title>
        <authorList>
            <consortium name="DOE Joint Genome Institute"/>
            <person name="Mondo S.J."/>
            <person name="Dannebaum R.O."/>
            <person name="Kuo R.C."/>
            <person name="Labutti K."/>
            <person name="Haridas S."/>
            <person name="Kuo A."/>
            <person name="Salamov A."/>
            <person name="Ahrendt S.R."/>
            <person name="Lipzen A."/>
            <person name="Sullivan W."/>
            <person name="Andreopoulos W.B."/>
            <person name="Clum A."/>
            <person name="Lindquist E."/>
            <person name="Daum C."/>
            <person name="Ramamoorthy G.K."/>
            <person name="Gryganskyi A."/>
            <person name="Culley D."/>
            <person name="Magnuson J.K."/>
            <person name="James T.Y."/>
            <person name="O'Malley M.A."/>
            <person name="Stajich J.E."/>
            <person name="Spatafora J.W."/>
            <person name="Visel A."/>
            <person name="Grigoriev I.V."/>
        </authorList>
    </citation>
    <scope>NUCLEOTIDE SEQUENCE [LARGE SCALE GENOMIC DNA]</scope>
    <source>
        <strain evidence="8 9">CBS 931.73</strain>
    </source>
</reference>
<evidence type="ECO:0000256" key="2">
    <source>
        <dbReference type="ARBA" id="ARBA00022723"/>
    </source>
</evidence>
<sequence>MAPKKGNKSLSSKTQAKSQPNTVQRKRKPNEATDSPALIWPRLSAKKSLKLEELMSSQIYVIDHFFTEKECREIIAFSEETLKFEPAVKGLIPKKGEAFRDNDRFSIKDASFAQYLWDSGIKELCQSWTVGAKTAVGLNDNIRLYKYHPGQKFDPHYDDSVKDTQGRSSEFTLLIYLNGGGDDSAFPLRGGETVFYSMKAKEPPLSYKPVRGSALLHRHGAKCLLHEAKEVISGVKYVLRSDLMYN</sequence>
<evidence type="ECO:0000313" key="8">
    <source>
        <dbReference type="EMBL" id="ORY07592.1"/>
    </source>
</evidence>
<dbReference type="GO" id="GO:0005506">
    <property type="term" value="F:iron ion binding"/>
    <property type="evidence" value="ECO:0007669"/>
    <property type="project" value="InterPro"/>
</dbReference>
<gene>
    <name evidence="8" type="ORF">K493DRAFT_310135</name>
</gene>
<dbReference type="EMBL" id="MCFE01000007">
    <property type="protein sequence ID" value="ORY07592.1"/>
    <property type="molecule type" value="Genomic_DNA"/>
</dbReference>
<dbReference type="Gene3D" id="2.60.120.620">
    <property type="entry name" value="q2cbj1_9rhob like domain"/>
    <property type="match status" value="1"/>
</dbReference>
<dbReference type="InterPro" id="IPR006620">
    <property type="entry name" value="Pro_4_hyd_alph"/>
</dbReference>
<dbReference type="OrthoDB" id="69177at2759"/>
<evidence type="ECO:0000259" key="7">
    <source>
        <dbReference type="PROSITE" id="PS51471"/>
    </source>
</evidence>
<comment type="cofactor">
    <cofactor evidence="1">
        <name>L-ascorbate</name>
        <dbReference type="ChEBI" id="CHEBI:38290"/>
    </cofactor>
</comment>
<dbReference type="GO" id="GO:0031418">
    <property type="term" value="F:L-ascorbic acid binding"/>
    <property type="evidence" value="ECO:0007669"/>
    <property type="project" value="InterPro"/>
</dbReference>
<evidence type="ECO:0000256" key="4">
    <source>
        <dbReference type="ARBA" id="ARBA00023002"/>
    </source>
</evidence>
<feature type="compositionally biased region" description="Polar residues" evidence="6">
    <location>
        <begin position="8"/>
        <end position="23"/>
    </location>
</feature>
<accession>A0A1Y1ZBC2</accession>
<keyword evidence="3" id="KW-0223">Dioxygenase</keyword>
<dbReference type="InterPro" id="IPR005123">
    <property type="entry name" value="Oxoglu/Fe-dep_dioxygenase_dom"/>
</dbReference>
<keyword evidence="2" id="KW-0479">Metal-binding</keyword>
<dbReference type="AlphaFoldDB" id="A0A1Y1ZBC2"/>
<dbReference type="Pfam" id="PF13640">
    <property type="entry name" value="2OG-FeII_Oxy_3"/>
    <property type="match status" value="1"/>
</dbReference>
<dbReference type="InParanoid" id="A0A1Y1ZBC2"/>
<name>A0A1Y1ZBC2_9FUNG</name>
<dbReference type="Proteomes" id="UP000193498">
    <property type="component" value="Unassembled WGS sequence"/>
</dbReference>
<dbReference type="InterPro" id="IPR044862">
    <property type="entry name" value="Pro_4_hyd_alph_FE2OG_OXY"/>
</dbReference>
<keyword evidence="9" id="KW-1185">Reference proteome</keyword>
<organism evidence="8 9">
    <name type="scientific">Basidiobolus meristosporus CBS 931.73</name>
    <dbReference type="NCBI Taxonomy" id="1314790"/>
    <lineage>
        <taxon>Eukaryota</taxon>
        <taxon>Fungi</taxon>
        <taxon>Fungi incertae sedis</taxon>
        <taxon>Zoopagomycota</taxon>
        <taxon>Entomophthoromycotina</taxon>
        <taxon>Basidiobolomycetes</taxon>
        <taxon>Basidiobolales</taxon>
        <taxon>Basidiobolaceae</taxon>
        <taxon>Basidiobolus</taxon>
    </lineage>
</organism>
<feature type="domain" description="Fe2OG dioxygenase" evidence="7">
    <location>
        <begin position="137"/>
        <end position="245"/>
    </location>
</feature>
<evidence type="ECO:0000256" key="5">
    <source>
        <dbReference type="ARBA" id="ARBA00023004"/>
    </source>
</evidence>
<feature type="region of interest" description="Disordered" evidence="6">
    <location>
        <begin position="1"/>
        <end position="35"/>
    </location>
</feature>
<dbReference type="PANTHER" id="PTHR10869:SF236">
    <property type="entry name" value="PROLYL 4-HYDROXYLASE ALPHA SUBUNIT DOMAIN-CONTAINING PROTEIN"/>
    <property type="match status" value="1"/>
</dbReference>
<dbReference type="InterPro" id="IPR045054">
    <property type="entry name" value="P4HA-like"/>
</dbReference>
<dbReference type="PROSITE" id="PS51471">
    <property type="entry name" value="FE2OG_OXY"/>
    <property type="match status" value="1"/>
</dbReference>
<evidence type="ECO:0000256" key="3">
    <source>
        <dbReference type="ARBA" id="ARBA00022964"/>
    </source>
</evidence>
<dbReference type="SMART" id="SM00702">
    <property type="entry name" value="P4Hc"/>
    <property type="match status" value="1"/>
</dbReference>